<keyword evidence="8" id="KW-0234">DNA repair</keyword>
<reference evidence="12" key="1">
    <citation type="journal article" date="2020" name="Stud. Mycol.">
        <title>101 Dothideomycetes genomes: a test case for predicting lifestyles and emergence of pathogens.</title>
        <authorList>
            <person name="Haridas S."/>
            <person name="Albert R."/>
            <person name="Binder M."/>
            <person name="Bloem J."/>
            <person name="Labutti K."/>
            <person name="Salamov A."/>
            <person name="Andreopoulos B."/>
            <person name="Baker S."/>
            <person name="Barry K."/>
            <person name="Bills G."/>
            <person name="Bluhm B."/>
            <person name="Cannon C."/>
            <person name="Castanera R."/>
            <person name="Culley D."/>
            <person name="Daum C."/>
            <person name="Ezra D."/>
            <person name="Gonzalez J."/>
            <person name="Henrissat B."/>
            <person name="Kuo A."/>
            <person name="Liang C."/>
            <person name="Lipzen A."/>
            <person name="Lutzoni F."/>
            <person name="Magnuson J."/>
            <person name="Mondo S."/>
            <person name="Nolan M."/>
            <person name="Ohm R."/>
            <person name="Pangilinan J."/>
            <person name="Park H.-J."/>
            <person name="Ramirez L."/>
            <person name="Alfaro M."/>
            <person name="Sun H."/>
            <person name="Tritt A."/>
            <person name="Yoshinaga Y."/>
            <person name="Zwiers L.-H."/>
            <person name="Turgeon B."/>
            <person name="Goodwin S."/>
            <person name="Spatafora J."/>
            <person name="Crous P."/>
            <person name="Grigoriev I."/>
        </authorList>
    </citation>
    <scope>NUCLEOTIDE SEQUENCE</scope>
    <source>
        <strain evidence="12">CBS 113389</strain>
    </source>
</reference>
<comment type="subcellular location">
    <subcellularLocation>
        <location evidence="1">Mitochondrion matrix</location>
        <location evidence="1">Mitochondrion nucleoid</location>
    </subcellularLocation>
</comment>
<dbReference type="OrthoDB" id="17164at2759"/>
<keyword evidence="9" id="KW-1135">Mitochondrion nucleoid</keyword>
<dbReference type="Pfam" id="PF06420">
    <property type="entry name" value="Mgm101p"/>
    <property type="match status" value="1"/>
</dbReference>
<evidence type="ECO:0000256" key="9">
    <source>
        <dbReference type="ARBA" id="ARBA00023271"/>
    </source>
</evidence>
<feature type="compositionally biased region" description="Gly residues" evidence="10">
    <location>
        <begin position="283"/>
        <end position="298"/>
    </location>
</feature>
<evidence type="ECO:0000256" key="1">
    <source>
        <dbReference type="ARBA" id="ARBA00004436"/>
    </source>
</evidence>
<dbReference type="Proteomes" id="UP000799767">
    <property type="component" value="Unassembled WGS sequence"/>
</dbReference>
<evidence type="ECO:0000256" key="7">
    <source>
        <dbReference type="ARBA" id="ARBA00023128"/>
    </source>
</evidence>
<dbReference type="EMBL" id="MU001631">
    <property type="protein sequence ID" value="KAF2488056.1"/>
    <property type="molecule type" value="Genomic_DNA"/>
</dbReference>
<feature type="compositionally biased region" description="Low complexity" evidence="10">
    <location>
        <begin position="50"/>
        <end position="59"/>
    </location>
</feature>
<dbReference type="GeneID" id="54473464"/>
<organism evidence="12 13">
    <name type="scientific">Neohortaea acidophila</name>
    <dbReference type="NCBI Taxonomy" id="245834"/>
    <lineage>
        <taxon>Eukaryota</taxon>
        <taxon>Fungi</taxon>
        <taxon>Dikarya</taxon>
        <taxon>Ascomycota</taxon>
        <taxon>Pezizomycotina</taxon>
        <taxon>Dothideomycetes</taxon>
        <taxon>Dothideomycetidae</taxon>
        <taxon>Mycosphaerellales</taxon>
        <taxon>Teratosphaeriaceae</taxon>
        <taxon>Neohortaea</taxon>
    </lineage>
</organism>
<dbReference type="AlphaFoldDB" id="A0A6A6Q7Z3"/>
<dbReference type="RefSeq" id="XP_033594625.1">
    <property type="nucleotide sequence ID" value="XM_033732462.1"/>
</dbReference>
<dbReference type="InterPro" id="IPR009446">
    <property type="entry name" value="Mgm101"/>
</dbReference>
<dbReference type="GO" id="GO:0036297">
    <property type="term" value="P:interstrand cross-link repair"/>
    <property type="evidence" value="ECO:0007669"/>
    <property type="project" value="TreeGrafter"/>
</dbReference>
<evidence type="ECO:0000256" key="4">
    <source>
        <dbReference type="ARBA" id="ARBA00022763"/>
    </source>
</evidence>
<feature type="signal peptide" evidence="11">
    <location>
        <begin position="1"/>
        <end position="25"/>
    </location>
</feature>
<feature type="region of interest" description="Disordered" evidence="10">
    <location>
        <begin position="47"/>
        <end position="72"/>
    </location>
</feature>
<keyword evidence="6" id="KW-0238">DNA-binding</keyword>
<evidence type="ECO:0000256" key="5">
    <source>
        <dbReference type="ARBA" id="ARBA00022946"/>
    </source>
</evidence>
<dbReference type="PANTHER" id="PTHR31404">
    <property type="entry name" value="MITOCHONDRIAL GENOME MAINTENANCE PROTEIN MGM101"/>
    <property type="match status" value="1"/>
</dbReference>
<gene>
    <name evidence="12" type="ORF">BDY17DRAFT_290182</name>
</gene>
<keyword evidence="4" id="KW-0227">DNA damage</keyword>
<comment type="similarity">
    <text evidence="2">Belongs to the MGM101 family.</text>
</comment>
<evidence type="ECO:0000256" key="6">
    <source>
        <dbReference type="ARBA" id="ARBA00023125"/>
    </source>
</evidence>
<evidence type="ECO:0000256" key="2">
    <source>
        <dbReference type="ARBA" id="ARBA00007053"/>
    </source>
</evidence>
<name>A0A6A6Q7Z3_9PEZI</name>
<evidence type="ECO:0000256" key="8">
    <source>
        <dbReference type="ARBA" id="ARBA00023204"/>
    </source>
</evidence>
<keyword evidence="7" id="KW-0496">Mitochondrion</keyword>
<dbReference type="GO" id="GO:0003697">
    <property type="term" value="F:single-stranded DNA binding"/>
    <property type="evidence" value="ECO:0007669"/>
    <property type="project" value="InterPro"/>
</dbReference>
<dbReference type="GO" id="GO:0000725">
    <property type="term" value="P:recombinational repair"/>
    <property type="evidence" value="ECO:0007669"/>
    <property type="project" value="TreeGrafter"/>
</dbReference>
<feature type="chain" id="PRO_5025436741" description="Mitochondrial genome maintenance protein MGM101" evidence="11">
    <location>
        <begin position="26"/>
        <end position="298"/>
    </location>
</feature>
<dbReference type="GO" id="GO:0000262">
    <property type="term" value="C:mitochondrial chromosome"/>
    <property type="evidence" value="ECO:0007669"/>
    <property type="project" value="InterPro"/>
</dbReference>
<protein>
    <recommendedName>
        <fullName evidence="3">Mitochondrial genome maintenance protein MGM101</fullName>
    </recommendedName>
</protein>
<keyword evidence="11" id="KW-0732">Signal</keyword>
<keyword evidence="5" id="KW-0809">Transit peptide</keyword>
<proteinExistence type="inferred from homology"/>
<feature type="region of interest" description="Disordered" evidence="10">
    <location>
        <begin position="276"/>
        <end position="298"/>
    </location>
</feature>
<evidence type="ECO:0000256" key="11">
    <source>
        <dbReference type="SAM" id="SignalP"/>
    </source>
</evidence>
<keyword evidence="13" id="KW-1185">Reference proteome</keyword>
<dbReference type="PANTHER" id="PTHR31404:SF0">
    <property type="entry name" value="MITOCHONDRIAL GENOME MAINTENANCE PROTEIN MGM101"/>
    <property type="match status" value="1"/>
</dbReference>
<accession>A0A6A6Q7Z3</accession>
<evidence type="ECO:0000313" key="13">
    <source>
        <dbReference type="Proteomes" id="UP000799767"/>
    </source>
</evidence>
<sequence length="298" mass="32995">MHATTTRRMGGGLLAFLSSPSATCAERQASRQVRLVFQRRRITSASPRYQQPVAAGAPAAPTPVSSPPSQTDRLRTLETVTDLEPRTLTDQLADPPPFLSEDERQVDWTRSYHGLSSTPFTAEQAAILQQKIEFDDIEIKPDGIIYLPEIKYRRILNRAFGPGGWGLAPRGETIVTGKLVTREYGLVCGGRLVSIARGEQQYFDPDGIPTATEGCKSNALMRCCKDLGIASELWDPRFIRKFMAQMGKEMVVEHATTKKRRKHYMRKDDELKYPLKEVAVPGSGNGGQNAGFGTGARR</sequence>
<evidence type="ECO:0000313" key="12">
    <source>
        <dbReference type="EMBL" id="KAF2488056.1"/>
    </source>
</evidence>
<evidence type="ECO:0000256" key="3">
    <source>
        <dbReference type="ARBA" id="ARBA00013628"/>
    </source>
</evidence>
<evidence type="ECO:0000256" key="10">
    <source>
        <dbReference type="SAM" id="MobiDB-lite"/>
    </source>
</evidence>